<gene>
    <name evidence="1" type="primary">pglZ</name>
    <name evidence="1" type="ORF">ACFOEI_18950</name>
</gene>
<accession>A0ABV7M786</accession>
<dbReference type="NCBIfam" id="TIGR02687">
    <property type="entry name" value="BREX-1 system phosphatase PglZ type A"/>
    <property type="match status" value="1"/>
</dbReference>
<keyword evidence="2" id="KW-1185">Reference proteome</keyword>
<dbReference type="InterPro" id="IPR014060">
    <property type="entry name" value="PglZ"/>
</dbReference>
<dbReference type="Proteomes" id="UP001595640">
    <property type="component" value="Unassembled WGS sequence"/>
</dbReference>
<evidence type="ECO:0000313" key="2">
    <source>
        <dbReference type="Proteomes" id="UP001595640"/>
    </source>
</evidence>
<comment type="caution">
    <text evidence="1">The sequence shown here is derived from an EMBL/GenBank/DDBJ whole genome shotgun (WGS) entry which is preliminary data.</text>
</comment>
<reference evidence="2" key="1">
    <citation type="journal article" date="2019" name="Int. J. Syst. Evol. Microbiol.">
        <title>The Global Catalogue of Microorganisms (GCM) 10K type strain sequencing project: providing services to taxonomists for standard genome sequencing and annotation.</title>
        <authorList>
            <consortium name="The Broad Institute Genomics Platform"/>
            <consortium name="The Broad Institute Genome Sequencing Center for Infectious Disease"/>
            <person name="Wu L."/>
            <person name="Ma J."/>
        </authorList>
    </citation>
    <scope>NUCLEOTIDE SEQUENCE [LARGE SCALE GENOMIC DNA]</scope>
    <source>
        <strain evidence="2">KCTC 12847</strain>
    </source>
</reference>
<name>A0ABV7M786_9GAMM</name>
<dbReference type="Gene3D" id="3.40.720.10">
    <property type="entry name" value="Alkaline Phosphatase, subunit A"/>
    <property type="match status" value="1"/>
</dbReference>
<dbReference type="SUPFAM" id="SSF53649">
    <property type="entry name" value="Alkaline phosphatase-like"/>
    <property type="match status" value="1"/>
</dbReference>
<proteinExistence type="predicted"/>
<dbReference type="RefSeq" id="WP_019020110.1">
    <property type="nucleotide sequence ID" value="NZ_BMXD01000009.1"/>
</dbReference>
<organism evidence="1 2">
    <name type="scientific">Modicisalibacter luteus</name>
    <dbReference type="NCBI Taxonomy" id="453962"/>
    <lineage>
        <taxon>Bacteria</taxon>
        <taxon>Pseudomonadati</taxon>
        <taxon>Pseudomonadota</taxon>
        <taxon>Gammaproteobacteria</taxon>
        <taxon>Oceanospirillales</taxon>
        <taxon>Halomonadaceae</taxon>
        <taxon>Modicisalibacter</taxon>
    </lineage>
</organism>
<sequence length="832" mass="95146">MSSQIQRALTRLFDKHRIIFWYDAKQELRGDFETVSIPDVEKLEIANNEYGLKHRILRESPEQKFLLYKEGPQPEDLDNWLLDVQLAHGEFRTDQVAIWLSELELGLEFAEVAQAHAEFFQAIKRKEALKKLLKPDDTAGQLRLKMLAVCAGSEPRMDSVVETLLQQLAEDRDDGIRLIERCGLDSFLWEQLTRFYGYEASEPSLRDFVIELFKSCYAMGTDGEVKLTGDALVFLKRWKDSRQFEQGFETLSAECAEVLGIEQDLGKRDFRDLVELDYFRLIDQKIISDLVRAVVGRTVTSGDVALWVRQRRQGHWYEDFRNLYEAIEFAARFIQMLGEARLTMDSLSDGVQRYSRSWFQLDQLYRKFTYHVRMSGQSSLMGELSEQVENLYSNNYLLKLGDGFQVHVDAAPRWEAYRVIQQKAFFEHWVRPYLRKDKRICVIISDAMRYEIGDELLGLIRQEDRYSAELEPALSTLPSYTQLGMAALLPNKALAIADNDTGTVLVDGQSSQGTANRTKILQAALGGRGQAVKAEDFMQLNREDSRELLKGNDLLYIYHNRIDHTGDKMHSEGQAFEAAEQTLGDLIRLIKKLTAANANNLLITADHGFIYQNRELDESDFLGEAVSGDDIRYRDRRFVLGKGLSTSPAFHHFSSEQLGLDGDMEVQIPKSINRLRLKGSGSRFVHGGASLQEVVIPVLKVNKKRQSDVSAVEVDILRGASSVITSGQLAVTLYQSGPVTEKVQPRHLRAGIFTQAGELISDSHELSFDLTSENPRERELQVRFVLSRKADEANGQEVFLRLEEQHAGTSHYKEYKSLRYLMRRSFTSDFDF</sequence>
<dbReference type="EMBL" id="JBHRUH010000040">
    <property type="protein sequence ID" value="MFC3294125.1"/>
    <property type="molecule type" value="Genomic_DNA"/>
</dbReference>
<protein>
    <submittedName>
        <fullName evidence="1">BREX-1 system phosphatase PglZ type A</fullName>
    </submittedName>
</protein>
<dbReference type="InterPro" id="IPR017850">
    <property type="entry name" value="Alkaline_phosphatase_core_sf"/>
</dbReference>
<dbReference type="Pfam" id="PF08665">
    <property type="entry name" value="PglZ"/>
    <property type="match status" value="1"/>
</dbReference>
<evidence type="ECO:0000313" key="1">
    <source>
        <dbReference type="EMBL" id="MFC3294125.1"/>
    </source>
</evidence>